<accession>A0AA48I3K7</accession>
<organism evidence="1 2">
    <name type="scientific">Cutaneotrichosporon cavernicola</name>
    <dbReference type="NCBI Taxonomy" id="279322"/>
    <lineage>
        <taxon>Eukaryota</taxon>
        <taxon>Fungi</taxon>
        <taxon>Dikarya</taxon>
        <taxon>Basidiomycota</taxon>
        <taxon>Agaricomycotina</taxon>
        <taxon>Tremellomycetes</taxon>
        <taxon>Trichosporonales</taxon>
        <taxon>Trichosporonaceae</taxon>
        <taxon>Cutaneotrichosporon</taxon>
    </lineage>
</organism>
<evidence type="ECO:0000313" key="2">
    <source>
        <dbReference type="Proteomes" id="UP001233271"/>
    </source>
</evidence>
<dbReference type="GeneID" id="85492593"/>
<name>A0AA48I3K7_9TREE</name>
<dbReference type="Proteomes" id="UP001233271">
    <property type="component" value="Chromosome 2"/>
</dbReference>
<keyword evidence="2" id="KW-1185">Reference proteome</keyword>
<gene>
    <name evidence="1" type="ORF">CcaverHIS019_0200840</name>
</gene>
<evidence type="ECO:0000313" key="1">
    <source>
        <dbReference type="EMBL" id="BEI88722.1"/>
    </source>
</evidence>
<protein>
    <submittedName>
        <fullName evidence="1">Uncharacterized protein</fullName>
    </submittedName>
</protein>
<dbReference type="AlphaFoldDB" id="A0AA48I3K7"/>
<proteinExistence type="predicted"/>
<dbReference type="EMBL" id="AP028213">
    <property type="protein sequence ID" value="BEI88722.1"/>
    <property type="molecule type" value="Genomic_DNA"/>
</dbReference>
<sequence length="718" mass="76724">MDPHADRGPRHEPDHEQPFADDADLLSSLSGGALLSPSAAYRALRQSPLFGAHLQSLLPRIGDVYTALKTDGEGEHNTLVADLLLRSPSPAALRSILLVEVAHFPKHPGDVLRQGLLVQAYRAIIPSLRRRTLAPLTSASLAVIARAVMAAGHAHVDILDHVYYQLAHAASWTRDDGWPALTILLHLSKHGRAEHALKLLDYPVSLGKLPAAMGRTSASHAEPATLLAQSAVIRCALYWGLDSRAYSAVNDLVTTMSRTAVSGPALELVLTATRGASLRRRPQDVAWAGRTLLALAADEAFPPLPTIDWYYDALSPTAALQFYTSLPENRAAPPSPRQILRMSLSRPEKASLRRLAGDLARAQHAAPIVPGMLKALAAARLLRPAEGIYVAWNKRNTLDGATTLAMVHALTRGARTAKNSALARKILKDYLTSPALDKESVALHAHALLGAPLEGEQDELTDLVTNLVMSRGVEAAQGRIDDLARSHPSLAHRLAQIARDHALAPPRQAVVMAASCAAGHWGALAAAGGAKDAGIEDGKVGVGPKIAGTLVEEGCITALKKARQGRMAVAVRRFTEASERDARVRGIDFMESERQVDRRGREDLVGRRIHSLADPVIPPTAAALLRRCAGLQRWEEGFAVLSAALRVTGEEGVVEAAGVFISAVSKADAGDVFINHVGKLGPLLEGLEPSSQVLLETMLDSAARRLGQQIEGMMTEEA</sequence>
<reference evidence="1" key="1">
    <citation type="journal article" date="2023" name="BMC Genomics">
        <title>Chromosome-level genome assemblies of Cutaneotrichosporon spp. (Trichosporonales, Basidiomycota) reveal imbalanced evolution between nucleotide sequences and chromosome synteny.</title>
        <authorList>
            <person name="Kobayashi Y."/>
            <person name="Kayamori A."/>
            <person name="Aoki K."/>
            <person name="Shiwa Y."/>
            <person name="Matsutani M."/>
            <person name="Fujita N."/>
            <person name="Sugita T."/>
            <person name="Iwasaki W."/>
            <person name="Tanaka N."/>
            <person name="Takashima M."/>
        </authorList>
    </citation>
    <scope>NUCLEOTIDE SEQUENCE</scope>
    <source>
        <strain evidence="1">HIS019</strain>
    </source>
</reference>
<dbReference type="KEGG" id="ccac:CcaHIS019_0200840"/>
<dbReference type="RefSeq" id="XP_060453988.1">
    <property type="nucleotide sequence ID" value="XM_060597057.1"/>
</dbReference>